<dbReference type="Proteomes" id="UP000437068">
    <property type="component" value="Unassembled WGS sequence"/>
</dbReference>
<dbReference type="Gene3D" id="3.30.420.10">
    <property type="entry name" value="Ribonuclease H-like superfamily/Ribonuclease H"/>
    <property type="match status" value="1"/>
</dbReference>
<accession>A0A6A4AYK8</accession>
<dbReference type="PANTHER" id="PTHR47169:SF2">
    <property type="entry name" value="OS01G0541250 PROTEIN"/>
    <property type="match status" value="1"/>
</dbReference>
<dbReference type="InterPro" id="IPR036397">
    <property type="entry name" value="RNaseH_sf"/>
</dbReference>
<dbReference type="PANTHER" id="PTHR47169">
    <property type="entry name" value="OS01G0541250 PROTEIN"/>
    <property type="match status" value="1"/>
</dbReference>
<dbReference type="Pfam" id="PF24964">
    <property type="entry name" value="DUF7769"/>
    <property type="match status" value="1"/>
</dbReference>
<sequence>MAPLLDRPSPRTNLTDHDRSRVLSAFLSHATGGKLKQGSLKAVSASFGVSTQTAQRIWRRANENFKSTGVFSSPSRKRKSGRRKINRDRELARLRSVAPQRRSTLRAAATACDLSLSTLFRELKVGSIRIGTSVVKPMLTDANMERRLKLCAGHVDQSSMLFNAMEDVIHVDEKLFYMTTVKRRYVLLPDEAVPTRRVRSKRHIPKVMVLAAVASPHTDPRTGAFFDGKIGLWAFLTHEPAQRSSRNRPAGTLVPKELPVNKSTYREMLVERVLPAIRTKWPGATSGERIVIQQDNAPPTFLPMMLR</sequence>
<feature type="domain" description="DUF7769" evidence="1">
    <location>
        <begin position="14"/>
        <end position="64"/>
    </location>
</feature>
<proteinExistence type="predicted"/>
<dbReference type="EMBL" id="QXGE01006964">
    <property type="protein sequence ID" value="KAE9264242.1"/>
    <property type="molecule type" value="Genomic_DNA"/>
</dbReference>
<organism evidence="2 3">
    <name type="scientific">Phytophthora fragariae</name>
    <dbReference type="NCBI Taxonomy" id="53985"/>
    <lineage>
        <taxon>Eukaryota</taxon>
        <taxon>Sar</taxon>
        <taxon>Stramenopiles</taxon>
        <taxon>Oomycota</taxon>
        <taxon>Peronosporomycetes</taxon>
        <taxon>Peronosporales</taxon>
        <taxon>Peronosporaceae</taxon>
        <taxon>Phytophthora</taxon>
    </lineage>
</organism>
<dbReference type="InterPro" id="IPR056671">
    <property type="entry name" value="DUF7769"/>
</dbReference>
<protein>
    <recommendedName>
        <fullName evidence="1">DUF7769 domain-containing protein</fullName>
    </recommendedName>
</protein>
<reference evidence="2 3" key="1">
    <citation type="submission" date="2018-08" db="EMBL/GenBank/DDBJ databases">
        <title>Genomic investigation of the strawberry pathogen Phytophthora fragariae indicates pathogenicity is determined by transcriptional variation in three key races.</title>
        <authorList>
            <person name="Adams T.M."/>
            <person name="Armitage A.D."/>
            <person name="Sobczyk M.K."/>
            <person name="Bates H.J."/>
            <person name="Dunwell J.M."/>
            <person name="Nellist C.F."/>
            <person name="Harrison R.J."/>
        </authorList>
    </citation>
    <scope>NUCLEOTIDE SEQUENCE [LARGE SCALE GENOMIC DNA]</scope>
    <source>
        <strain evidence="2 3">A4</strain>
    </source>
</reference>
<gene>
    <name evidence="2" type="ORF">PF001_g31363</name>
</gene>
<dbReference type="AlphaFoldDB" id="A0A6A4AYK8"/>
<evidence type="ECO:0000259" key="1">
    <source>
        <dbReference type="Pfam" id="PF24964"/>
    </source>
</evidence>
<evidence type="ECO:0000313" key="2">
    <source>
        <dbReference type="EMBL" id="KAE9264242.1"/>
    </source>
</evidence>
<evidence type="ECO:0000313" key="3">
    <source>
        <dbReference type="Proteomes" id="UP000437068"/>
    </source>
</evidence>
<comment type="caution">
    <text evidence="2">The sequence shown here is derived from an EMBL/GenBank/DDBJ whole genome shotgun (WGS) entry which is preliminary data.</text>
</comment>
<name>A0A6A4AYK8_9STRA</name>
<dbReference type="GO" id="GO:0003676">
    <property type="term" value="F:nucleic acid binding"/>
    <property type="evidence" value="ECO:0007669"/>
    <property type="project" value="InterPro"/>
</dbReference>